<reference evidence="2 3" key="1">
    <citation type="submission" date="2024-09" db="EMBL/GenBank/DDBJ databases">
        <authorList>
            <person name="Sun Q."/>
            <person name="Mori K."/>
        </authorList>
    </citation>
    <scope>NUCLEOTIDE SEQUENCE [LARGE SCALE GENOMIC DNA]</scope>
    <source>
        <strain evidence="2 3">JCM 9626</strain>
    </source>
</reference>
<evidence type="ECO:0000313" key="3">
    <source>
        <dbReference type="Proteomes" id="UP001589750"/>
    </source>
</evidence>
<proteinExistence type="predicted"/>
<keyword evidence="3" id="KW-1185">Reference proteome</keyword>
<evidence type="ECO:0000313" key="2">
    <source>
        <dbReference type="EMBL" id="MFB9311413.1"/>
    </source>
</evidence>
<sequence>MASPAYDEDDVGLLDTVASWLALEDPEPDHVDLMLLFGGSLPAAWDRAAASVTAGRVGTLMLVGGQGHTTDVLRRLVGGPADALEADLIARHLQREHGITDVVLERESTNCGNNVTLARDLSTTLGLHPRTVALVQDPTMQRRMDAVFRLVWPQARPVNRPGPDGRDTWPARRWTELVVGEVPRLRDDETGYGPRGRGFLAHVDVPVEVETAYAELLRRHPGWGRDAHSP</sequence>
<name>A0ABV5K5S5_9ACTN</name>
<dbReference type="InterPro" id="IPR014729">
    <property type="entry name" value="Rossmann-like_a/b/a_fold"/>
</dbReference>
<dbReference type="InterPro" id="IPR003848">
    <property type="entry name" value="DUF218"/>
</dbReference>
<dbReference type="PANTHER" id="PTHR30336">
    <property type="entry name" value="INNER MEMBRANE PROTEIN, PROBABLE PERMEASE"/>
    <property type="match status" value="1"/>
</dbReference>
<dbReference type="InterPro" id="IPR051599">
    <property type="entry name" value="Cell_Envelope_Assoc"/>
</dbReference>
<accession>A0ABV5K5S5</accession>
<comment type="caution">
    <text evidence="2">The sequence shown here is derived from an EMBL/GenBank/DDBJ whole genome shotgun (WGS) entry which is preliminary data.</text>
</comment>
<dbReference type="EMBL" id="JBHMDG010000001">
    <property type="protein sequence ID" value="MFB9311413.1"/>
    <property type="molecule type" value="Genomic_DNA"/>
</dbReference>
<organism evidence="2 3">
    <name type="scientific">Nocardioides plantarum</name>
    <dbReference type="NCBI Taxonomy" id="29299"/>
    <lineage>
        <taxon>Bacteria</taxon>
        <taxon>Bacillati</taxon>
        <taxon>Actinomycetota</taxon>
        <taxon>Actinomycetes</taxon>
        <taxon>Propionibacteriales</taxon>
        <taxon>Nocardioidaceae</taxon>
        <taxon>Nocardioides</taxon>
    </lineage>
</organism>
<dbReference type="Pfam" id="PF02698">
    <property type="entry name" value="DUF218"/>
    <property type="match status" value="1"/>
</dbReference>
<dbReference type="Proteomes" id="UP001589750">
    <property type="component" value="Unassembled WGS sequence"/>
</dbReference>
<evidence type="ECO:0000259" key="1">
    <source>
        <dbReference type="Pfam" id="PF02698"/>
    </source>
</evidence>
<dbReference type="RefSeq" id="WP_140008864.1">
    <property type="nucleotide sequence ID" value="NZ_JBHMDG010000001.1"/>
</dbReference>
<protein>
    <submittedName>
        <fullName evidence="2">ElyC/SanA/YdcF family protein</fullName>
    </submittedName>
</protein>
<gene>
    <name evidence="2" type="ORF">ACFFRI_00005</name>
</gene>
<dbReference type="PANTHER" id="PTHR30336:SF20">
    <property type="entry name" value="DUF218 DOMAIN-CONTAINING PROTEIN"/>
    <property type="match status" value="1"/>
</dbReference>
<feature type="domain" description="DUF218" evidence="1">
    <location>
        <begin position="34"/>
        <end position="152"/>
    </location>
</feature>
<dbReference type="Gene3D" id="3.40.50.620">
    <property type="entry name" value="HUPs"/>
    <property type="match status" value="1"/>
</dbReference>